<reference evidence="4" key="1">
    <citation type="submission" date="2021-11" db="EMBL/GenBank/DDBJ databases">
        <title>Clostridia strains as spoilage organisms.</title>
        <authorList>
            <person name="Wambui J."/>
            <person name="Stevens M.J.A."/>
            <person name="Stephan R."/>
        </authorList>
    </citation>
    <scope>NUCLEOTIDE SEQUENCE</scope>
    <source>
        <strain evidence="4">CF009</strain>
    </source>
</reference>
<name>A0AA47ELN1_9CLOT</name>
<evidence type="ECO:0000313" key="5">
    <source>
        <dbReference type="Proteomes" id="UP001164733"/>
    </source>
</evidence>
<evidence type="ECO:0000256" key="1">
    <source>
        <dbReference type="ARBA" id="ARBA00023015"/>
    </source>
</evidence>
<dbReference type="RefSeq" id="WP_216126225.1">
    <property type="nucleotide sequence ID" value="NZ_CP086239.1"/>
</dbReference>
<dbReference type="GO" id="GO:0003677">
    <property type="term" value="F:DNA binding"/>
    <property type="evidence" value="ECO:0007669"/>
    <property type="project" value="UniProtKB-KW"/>
</dbReference>
<dbReference type="Pfam" id="PF08220">
    <property type="entry name" value="HTH_DeoR"/>
    <property type="match status" value="1"/>
</dbReference>
<dbReference type="InterPro" id="IPR050313">
    <property type="entry name" value="Carb_Metab_HTH_regulators"/>
</dbReference>
<proteinExistence type="predicted"/>
<dbReference type="SMART" id="SM00420">
    <property type="entry name" value="HTH_DEOR"/>
    <property type="match status" value="1"/>
</dbReference>
<dbReference type="EMBL" id="CP086239">
    <property type="protein sequence ID" value="WAG62477.1"/>
    <property type="molecule type" value="Genomic_DNA"/>
</dbReference>
<dbReference type="AlphaFoldDB" id="A0AA47ELN1"/>
<dbReference type="PROSITE" id="PS51000">
    <property type="entry name" value="HTH_DEOR_2"/>
    <property type="match status" value="1"/>
</dbReference>
<dbReference type="GO" id="GO:0003700">
    <property type="term" value="F:DNA-binding transcription factor activity"/>
    <property type="evidence" value="ECO:0007669"/>
    <property type="project" value="InterPro"/>
</dbReference>
<dbReference type="PANTHER" id="PTHR30363">
    <property type="entry name" value="HTH-TYPE TRANSCRIPTIONAL REGULATOR SRLR-RELATED"/>
    <property type="match status" value="1"/>
</dbReference>
<keyword evidence="1" id="KW-0805">Transcription regulation</keyword>
<sequence>MFIEERHKEIINLLEKNGKILVKDLSIQFEVSESMIRKDLQMLEKKNLLQRTYGGAINIKRTILNCESFFSRVEHNTVLKEMVAKKAFSQIKEDDTVFLDASSISYLLAKIIIKSNKRITLITNLFEISSIIAADSDIHFIFIGGDYNPIVGGSIGSHSIEQIKLYRCNKAFVGCSGVDLRDGTISTSVSEDANTKKTIMNISKETYLMALNNKFSIDGIFKFANITDLNSIVTEVSPDKAIIDLIEQYDINLI</sequence>
<keyword evidence="4" id="KW-0238">DNA-binding</keyword>
<accession>A0AA47ELN1</accession>
<evidence type="ECO:0000313" key="4">
    <source>
        <dbReference type="EMBL" id="WAG62477.1"/>
    </source>
</evidence>
<dbReference type="InterPro" id="IPR001034">
    <property type="entry name" value="DeoR_HTH"/>
</dbReference>
<dbReference type="InterPro" id="IPR014036">
    <property type="entry name" value="DeoR-like_C"/>
</dbReference>
<gene>
    <name evidence="4" type="ORF">LL038_09670</name>
</gene>
<evidence type="ECO:0000259" key="3">
    <source>
        <dbReference type="PROSITE" id="PS51000"/>
    </source>
</evidence>
<organism evidence="4 5">
    <name type="scientific">Clostridium estertheticum</name>
    <dbReference type="NCBI Taxonomy" id="238834"/>
    <lineage>
        <taxon>Bacteria</taxon>
        <taxon>Bacillati</taxon>
        <taxon>Bacillota</taxon>
        <taxon>Clostridia</taxon>
        <taxon>Eubacteriales</taxon>
        <taxon>Clostridiaceae</taxon>
        <taxon>Clostridium</taxon>
    </lineage>
</organism>
<dbReference type="PANTHER" id="PTHR30363:SF44">
    <property type="entry name" value="AGA OPERON TRANSCRIPTIONAL REPRESSOR-RELATED"/>
    <property type="match status" value="1"/>
</dbReference>
<dbReference type="Pfam" id="PF00455">
    <property type="entry name" value="DeoRC"/>
    <property type="match status" value="1"/>
</dbReference>
<keyword evidence="2" id="KW-0804">Transcription</keyword>
<dbReference type="Proteomes" id="UP001164733">
    <property type="component" value="Chromosome"/>
</dbReference>
<feature type="domain" description="HTH deoR-type" evidence="3">
    <location>
        <begin position="3"/>
        <end position="58"/>
    </location>
</feature>
<protein>
    <submittedName>
        <fullName evidence="4">DeoR/GlpR family DNA-binding transcription regulator</fullName>
    </submittedName>
</protein>
<dbReference type="SMART" id="SM01134">
    <property type="entry name" value="DeoRC"/>
    <property type="match status" value="1"/>
</dbReference>
<evidence type="ECO:0000256" key="2">
    <source>
        <dbReference type="ARBA" id="ARBA00023163"/>
    </source>
</evidence>